<dbReference type="Pfam" id="PF00072">
    <property type="entry name" value="Response_reg"/>
    <property type="match status" value="1"/>
</dbReference>
<dbReference type="Gene3D" id="3.40.50.2300">
    <property type="match status" value="1"/>
</dbReference>
<evidence type="ECO:0000313" key="6">
    <source>
        <dbReference type="Proteomes" id="UP001595897"/>
    </source>
</evidence>
<proteinExistence type="predicted"/>
<dbReference type="NCBIfam" id="TIGR00254">
    <property type="entry name" value="GGDEF"/>
    <property type="match status" value="1"/>
</dbReference>
<dbReference type="InterPro" id="IPR050706">
    <property type="entry name" value="Cyclic-di-GMP_PDE-like"/>
</dbReference>
<dbReference type="PANTHER" id="PTHR33121:SF23">
    <property type="entry name" value="CYCLIC DI-GMP PHOSPHODIESTERASE PDEB"/>
    <property type="match status" value="1"/>
</dbReference>
<dbReference type="SUPFAM" id="SSF55073">
    <property type="entry name" value="Nucleotide cyclase"/>
    <property type="match status" value="1"/>
</dbReference>
<evidence type="ECO:0000256" key="1">
    <source>
        <dbReference type="PROSITE-ProRule" id="PRU00169"/>
    </source>
</evidence>
<reference evidence="6" key="1">
    <citation type="journal article" date="2019" name="Int. J. Syst. Evol. Microbiol.">
        <title>The Global Catalogue of Microorganisms (GCM) 10K type strain sequencing project: providing services to taxonomists for standard genome sequencing and annotation.</title>
        <authorList>
            <consortium name="The Broad Institute Genomics Platform"/>
            <consortium name="The Broad Institute Genome Sequencing Center for Infectious Disease"/>
            <person name="Wu L."/>
            <person name="Ma J."/>
        </authorList>
    </citation>
    <scope>NUCLEOTIDE SEQUENCE [LARGE SCALE GENOMIC DNA]</scope>
    <source>
        <strain evidence="6">KACC 12507</strain>
    </source>
</reference>
<dbReference type="InterPro" id="IPR011006">
    <property type="entry name" value="CheY-like_superfamily"/>
</dbReference>
<dbReference type="SUPFAM" id="SSF141868">
    <property type="entry name" value="EAL domain-like"/>
    <property type="match status" value="1"/>
</dbReference>
<evidence type="ECO:0000259" key="3">
    <source>
        <dbReference type="PROSITE" id="PS50883"/>
    </source>
</evidence>
<sequence>MIDKILNTRTILAVDDDPTNIHAVAGYLQPHGAKLLVANSGEKALEVLAQNIPDLIILDINMPGQSGIEVCRKIKQDTRLEQVPVLFLTGSVKDVSEAFAVGGVDYIVKPVRSEELLARVSTHIRLSQLVKSLDKANLLLESVNESLEMKVQERTLELVTVNKNLRIEIDERRRLQDKISYLSNYDFVTRMFNRNSMEQELKVVMETQSDADARSFLYYIDLDQFKIINDTCGHVAGDELLRQIAELLRGGFEFASICARMGGDEFAVLSQSLNLDDAIKRAHLIKDNIENHRFEWNEEVFKHSISMAVVEIDEGIDSVSHLLSIAERTCFESKRKGGGEVSIYNYSKDYIDKTQQQMKIIPLIHQAIEDNQFILYFQHICANNDSKLQKIEVLLRLQDESGKIKPPGHFIPVAERFHLITEIDKWVLKNTFKAISSLPENIIVSINLSGEFIIKSNAVELIRDLLLQHKVQPSRICFEITETSAISNIGATHRFMLELNETGCLFSLDDFGTGTSSYEYLKQLPVDFVKIDGMFVRDIENDEISRKMVESISGIARAKQIKVIAECVESEAALNIINNMGVDYYQGFVAHKPEPLMNLFTLVK</sequence>
<gene>
    <name evidence="5" type="ORF">ACFO4O_16100</name>
</gene>
<dbReference type="Pfam" id="PF00990">
    <property type="entry name" value="GGDEF"/>
    <property type="match status" value="1"/>
</dbReference>
<comment type="caution">
    <text evidence="5">The sequence shown here is derived from an EMBL/GenBank/DDBJ whole genome shotgun (WGS) entry which is preliminary data.</text>
</comment>
<dbReference type="Gene3D" id="3.30.70.270">
    <property type="match status" value="1"/>
</dbReference>
<feature type="modified residue" description="4-aspartylphosphate" evidence="1">
    <location>
        <position position="59"/>
    </location>
</feature>
<organism evidence="5 6">
    <name type="scientific">Glaciecola siphonariae</name>
    <dbReference type="NCBI Taxonomy" id="521012"/>
    <lineage>
        <taxon>Bacteria</taxon>
        <taxon>Pseudomonadati</taxon>
        <taxon>Pseudomonadota</taxon>
        <taxon>Gammaproteobacteria</taxon>
        <taxon>Alteromonadales</taxon>
        <taxon>Alteromonadaceae</taxon>
        <taxon>Glaciecola</taxon>
    </lineage>
</organism>
<dbReference type="Proteomes" id="UP001595897">
    <property type="component" value="Unassembled WGS sequence"/>
</dbReference>
<dbReference type="InterPro" id="IPR035919">
    <property type="entry name" value="EAL_sf"/>
</dbReference>
<feature type="domain" description="EAL" evidence="3">
    <location>
        <begin position="357"/>
        <end position="604"/>
    </location>
</feature>
<dbReference type="PROSITE" id="PS50883">
    <property type="entry name" value="EAL"/>
    <property type="match status" value="1"/>
</dbReference>
<dbReference type="SMART" id="SM00052">
    <property type="entry name" value="EAL"/>
    <property type="match status" value="1"/>
</dbReference>
<keyword evidence="1" id="KW-0597">Phosphoprotein</keyword>
<dbReference type="InterPro" id="IPR001633">
    <property type="entry name" value="EAL_dom"/>
</dbReference>
<dbReference type="InterPro" id="IPR029787">
    <property type="entry name" value="Nucleotide_cyclase"/>
</dbReference>
<dbReference type="InterPro" id="IPR001789">
    <property type="entry name" value="Sig_transdc_resp-reg_receiver"/>
</dbReference>
<dbReference type="PROSITE" id="PS50887">
    <property type="entry name" value="GGDEF"/>
    <property type="match status" value="1"/>
</dbReference>
<dbReference type="SMART" id="SM00448">
    <property type="entry name" value="REC"/>
    <property type="match status" value="1"/>
</dbReference>
<dbReference type="Gene3D" id="3.20.20.450">
    <property type="entry name" value="EAL domain"/>
    <property type="match status" value="1"/>
</dbReference>
<dbReference type="CDD" id="cd01949">
    <property type="entry name" value="GGDEF"/>
    <property type="match status" value="1"/>
</dbReference>
<dbReference type="SUPFAM" id="SSF52172">
    <property type="entry name" value="CheY-like"/>
    <property type="match status" value="1"/>
</dbReference>
<accession>A0ABV9LZV7</accession>
<feature type="domain" description="GGDEF" evidence="4">
    <location>
        <begin position="213"/>
        <end position="346"/>
    </location>
</feature>
<feature type="domain" description="Response regulatory" evidence="2">
    <location>
        <begin position="10"/>
        <end position="124"/>
    </location>
</feature>
<evidence type="ECO:0000259" key="2">
    <source>
        <dbReference type="PROSITE" id="PS50110"/>
    </source>
</evidence>
<name>A0ABV9LZV7_9ALTE</name>
<dbReference type="PROSITE" id="PS50110">
    <property type="entry name" value="RESPONSE_REGULATORY"/>
    <property type="match status" value="1"/>
</dbReference>
<dbReference type="EMBL" id="JBHSGU010000019">
    <property type="protein sequence ID" value="MFC4701679.1"/>
    <property type="molecule type" value="Genomic_DNA"/>
</dbReference>
<dbReference type="InterPro" id="IPR000160">
    <property type="entry name" value="GGDEF_dom"/>
</dbReference>
<evidence type="ECO:0000313" key="5">
    <source>
        <dbReference type="EMBL" id="MFC4701679.1"/>
    </source>
</evidence>
<dbReference type="CDD" id="cd01948">
    <property type="entry name" value="EAL"/>
    <property type="match status" value="1"/>
</dbReference>
<dbReference type="InterPro" id="IPR043128">
    <property type="entry name" value="Rev_trsase/Diguanyl_cyclase"/>
</dbReference>
<keyword evidence="6" id="KW-1185">Reference proteome</keyword>
<dbReference type="RefSeq" id="WP_382410383.1">
    <property type="nucleotide sequence ID" value="NZ_JBHSGU010000019.1"/>
</dbReference>
<protein>
    <submittedName>
        <fullName evidence="5">EAL domain-containing protein</fullName>
    </submittedName>
</protein>
<dbReference type="SMART" id="SM00267">
    <property type="entry name" value="GGDEF"/>
    <property type="match status" value="1"/>
</dbReference>
<evidence type="ECO:0000259" key="4">
    <source>
        <dbReference type="PROSITE" id="PS50887"/>
    </source>
</evidence>
<dbReference type="Pfam" id="PF00563">
    <property type="entry name" value="EAL"/>
    <property type="match status" value="1"/>
</dbReference>
<dbReference type="PANTHER" id="PTHR33121">
    <property type="entry name" value="CYCLIC DI-GMP PHOSPHODIESTERASE PDEF"/>
    <property type="match status" value="1"/>
</dbReference>